<evidence type="ECO:0000256" key="1">
    <source>
        <dbReference type="SAM" id="SignalP"/>
    </source>
</evidence>
<dbReference type="InterPro" id="IPR036938">
    <property type="entry name" value="PAP2/HPO_sf"/>
</dbReference>
<dbReference type="InterPro" id="IPR000326">
    <property type="entry name" value="PAP2/HPO"/>
</dbReference>
<accession>A0A841H302</accession>
<organism evidence="3 4">
    <name type="scientific">Longimicrobium terrae</name>
    <dbReference type="NCBI Taxonomy" id="1639882"/>
    <lineage>
        <taxon>Bacteria</taxon>
        <taxon>Pseudomonadati</taxon>
        <taxon>Gemmatimonadota</taxon>
        <taxon>Longimicrobiia</taxon>
        <taxon>Longimicrobiales</taxon>
        <taxon>Longimicrobiaceae</taxon>
        <taxon>Longimicrobium</taxon>
    </lineage>
</organism>
<dbReference type="Proteomes" id="UP000582837">
    <property type="component" value="Unassembled WGS sequence"/>
</dbReference>
<protein>
    <submittedName>
        <fullName evidence="3">Membrane-associated phospholipid phosphatase</fullName>
    </submittedName>
</protein>
<dbReference type="SUPFAM" id="SSF48317">
    <property type="entry name" value="Acid phosphatase/Vanadium-dependent haloperoxidase"/>
    <property type="match status" value="1"/>
</dbReference>
<dbReference type="SMART" id="SM00014">
    <property type="entry name" value="acidPPc"/>
    <property type="match status" value="1"/>
</dbReference>
<comment type="caution">
    <text evidence="3">The sequence shown here is derived from an EMBL/GenBank/DDBJ whole genome shotgun (WGS) entry which is preliminary data.</text>
</comment>
<feature type="signal peptide" evidence="1">
    <location>
        <begin position="1"/>
        <end position="19"/>
    </location>
</feature>
<dbReference type="PANTHER" id="PTHR14969:SF13">
    <property type="entry name" value="AT30094P"/>
    <property type="match status" value="1"/>
</dbReference>
<feature type="domain" description="Phosphatidic acid phosphatase type 2/haloperoxidase" evidence="2">
    <location>
        <begin position="120"/>
        <end position="242"/>
    </location>
</feature>
<proteinExistence type="predicted"/>
<dbReference type="PANTHER" id="PTHR14969">
    <property type="entry name" value="SPHINGOSINE-1-PHOSPHATE PHOSPHOHYDROLASE"/>
    <property type="match status" value="1"/>
</dbReference>
<dbReference type="Gene3D" id="1.20.144.10">
    <property type="entry name" value="Phosphatidic acid phosphatase type 2/haloperoxidase"/>
    <property type="match status" value="1"/>
</dbReference>
<evidence type="ECO:0000259" key="2">
    <source>
        <dbReference type="SMART" id="SM00014"/>
    </source>
</evidence>
<feature type="chain" id="PRO_5033049062" evidence="1">
    <location>
        <begin position="20"/>
        <end position="278"/>
    </location>
</feature>
<reference evidence="3 4" key="1">
    <citation type="submission" date="2020-08" db="EMBL/GenBank/DDBJ databases">
        <title>Genomic Encyclopedia of Type Strains, Phase IV (KMG-IV): sequencing the most valuable type-strain genomes for metagenomic binning, comparative biology and taxonomic classification.</title>
        <authorList>
            <person name="Goeker M."/>
        </authorList>
    </citation>
    <scope>NUCLEOTIDE SEQUENCE [LARGE SCALE GENOMIC DNA]</scope>
    <source>
        <strain evidence="3 4">DSM 29007</strain>
    </source>
</reference>
<gene>
    <name evidence="3" type="ORF">HNQ61_004035</name>
</gene>
<dbReference type="AlphaFoldDB" id="A0A841H302"/>
<evidence type="ECO:0000313" key="3">
    <source>
        <dbReference type="EMBL" id="MBB6072373.1"/>
    </source>
</evidence>
<dbReference type="RefSeq" id="WP_170036585.1">
    <property type="nucleotide sequence ID" value="NZ_JABDTL010000002.1"/>
</dbReference>
<evidence type="ECO:0000313" key="4">
    <source>
        <dbReference type="Proteomes" id="UP000582837"/>
    </source>
</evidence>
<dbReference type="EMBL" id="JACHIA010000014">
    <property type="protein sequence ID" value="MBB6072373.1"/>
    <property type="molecule type" value="Genomic_DNA"/>
</dbReference>
<sequence>MRLVVLFSAAVMAAAPARAQSLVAPPPAPERQRGDSIRSEHLFTRRDAYVAGGFLAGAALLAPLDREVDDALQEPAYQSRKALSGTASVFRLLGIPGAPLLSVGTYATGRLLHRPGLADAGLHVTEAIVMANVVTGVTKNLVGRARPAISPDDPYGVEFLGGFKDDEHRSFPSGHTSTAFAAASAASAELAHWAPEYRVPGAVVLYSAATLVGVSRMYNQRHWATDVVTGAAIGTFSGWKIVHFNHQNPGNRIDRLLLSTTPIPTGDGGVALVWTIRR</sequence>
<dbReference type="Pfam" id="PF01569">
    <property type="entry name" value="PAP2"/>
    <property type="match status" value="1"/>
</dbReference>
<name>A0A841H302_9BACT</name>
<keyword evidence="1" id="KW-0732">Signal</keyword>
<keyword evidence="4" id="KW-1185">Reference proteome</keyword>